<dbReference type="AlphaFoldDB" id="A0A7C6A927"/>
<reference evidence="1" key="1">
    <citation type="journal article" date="2020" name="mSystems">
        <title>Genome- and Community-Level Interaction Insights into Carbon Utilization and Element Cycling Functions of Hydrothermarchaeota in Hydrothermal Sediment.</title>
        <authorList>
            <person name="Zhou Z."/>
            <person name="Liu Y."/>
            <person name="Xu W."/>
            <person name="Pan J."/>
            <person name="Luo Z.H."/>
            <person name="Li M."/>
        </authorList>
    </citation>
    <scope>NUCLEOTIDE SEQUENCE [LARGE SCALE GENOMIC DNA]</scope>
    <source>
        <strain evidence="1">SpSt-876</strain>
    </source>
</reference>
<protein>
    <submittedName>
        <fullName evidence="1">Uncharacterized protein</fullName>
    </submittedName>
</protein>
<proteinExistence type="predicted"/>
<dbReference type="EMBL" id="DTLI01000130">
    <property type="protein sequence ID" value="HHS52191.1"/>
    <property type="molecule type" value="Genomic_DNA"/>
</dbReference>
<evidence type="ECO:0000313" key="1">
    <source>
        <dbReference type="EMBL" id="HHS52191.1"/>
    </source>
</evidence>
<sequence>MKKTALLILVLCVVTVFAWDFKRALWEYEWNGSQWVTTNKAQLWIDEAQQITRSCDSVNWGPYNWTDHLSLAQWINIYVQGTYTYWRVAKPGIYCGCGPEFYIKSNGDFTMDWDSLGDLTGGGGTIPKWYWWGPNDDPPPVGASDWDDYWTRSYDFNNYPFNDTTEWHAWLWERVDVDTLKKACEYEDTGIFTITLLDQKPWIINGVIRGTPPSEVPEEE</sequence>
<comment type="caution">
    <text evidence="1">The sequence shown here is derived from an EMBL/GenBank/DDBJ whole genome shotgun (WGS) entry which is preliminary data.</text>
</comment>
<name>A0A7C6A927_UNCW3</name>
<accession>A0A7C6A927</accession>
<gene>
    <name evidence="1" type="ORF">ENW73_04910</name>
</gene>
<organism evidence="1">
    <name type="scientific">candidate division WOR-3 bacterium</name>
    <dbReference type="NCBI Taxonomy" id="2052148"/>
    <lineage>
        <taxon>Bacteria</taxon>
        <taxon>Bacteria division WOR-3</taxon>
    </lineage>
</organism>